<keyword evidence="2" id="KW-1185">Reference proteome</keyword>
<evidence type="ECO:0000313" key="1">
    <source>
        <dbReference type="EMBL" id="SDM99332.1"/>
    </source>
</evidence>
<dbReference type="OrthoDB" id="9781180at2"/>
<dbReference type="GO" id="GO:0016301">
    <property type="term" value="F:kinase activity"/>
    <property type="evidence" value="ECO:0007669"/>
    <property type="project" value="UniProtKB-KW"/>
</dbReference>
<dbReference type="Gene3D" id="3.40.50.300">
    <property type="entry name" value="P-loop containing nucleotide triphosphate hydrolases"/>
    <property type="match status" value="1"/>
</dbReference>
<gene>
    <name evidence="1" type="ORF">SAMN05216544_1612</name>
</gene>
<sequence length="198" mass="22790">MDKQIIICIGRQYGSGGHEIGEKLSRRLGISFLDRKMLDKLVTSIKVDKNAADKYKRKKLFTRESDIVMDSVGAVVNELQFDYITEMADSGVSFVIVGRLGDQVLKGRENVITIFITGDKHARIERIMSKYKVDLETAKEKISRHDSNRKRFHNSQLRNSWGNAKRYDLCLNSSKLGIDKSVDYIIDYLMLRYGRSKF</sequence>
<reference evidence="2" key="1">
    <citation type="submission" date="2016-10" db="EMBL/GenBank/DDBJ databases">
        <authorList>
            <person name="Varghese N."/>
            <person name="Submissions S."/>
        </authorList>
    </citation>
    <scope>NUCLEOTIDE SEQUENCE [LARGE SCALE GENOMIC DNA]</scope>
    <source>
        <strain evidence="2">M83</strain>
    </source>
</reference>
<organism evidence="1 2">
    <name type="scientific">Lachnospira pectinoschiza</name>
    <dbReference type="NCBI Taxonomy" id="28052"/>
    <lineage>
        <taxon>Bacteria</taxon>
        <taxon>Bacillati</taxon>
        <taxon>Bacillota</taxon>
        <taxon>Clostridia</taxon>
        <taxon>Lachnospirales</taxon>
        <taxon>Lachnospiraceae</taxon>
        <taxon>Lachnospira</taxon>
    </lineage>
</organism>
<evidence type="ECO:0000313" key="2">
    <source>
        <dbReference type="Proteomes" id="UP000187651"/>
    </source>
</evidence>
<dbReference type="Proteomes" id="UP000187651">
    <property type="component" value="Unassembled WGS sequence"/>
</dbReference>
<dbReference type="EMBL" id="FNHZ01000004">
    <property type="protein sequence ID" value="SDM99332.1"/>
    <property type="molecule type" value="Genomic_DNA"/>
</dbReference>
<dbReference type="SUPFAM" id="SSF52540">
    <property type="entry name" value="P-loop containing nucleoside triphosphate hydrolases"/>
    <property type="match status" value="1"/>
</dbReference>
<keyword evidence="1" id="KW-0418">Kinase</keyword>
<dbReference type="Pfam" id="PF13189">
    <property type="entry name" value="Cytidylate_kin2"/>
    <property type="match status" value="1"/>
</dbReference>
<keyword evidence="1" id="KW-0808">Transferase</keyword>
<dbReference type="InterPro" id="IPR027417">
    <property type="entry name" value="P-loop_NTPase"/>
</dbReference>
<accession>A0A1G9XR78</accession>
<name>A0A1G9XR78_9FIRM</name>
<dbReference type="RefSeq" id="WP_027430956.1">
    <property type="nucleotide sequence ID" value="NZ_FNHZ01000004.1"/>
</dbReference>
<dbReference type="AlphaFoldDB" id="A0A1G9XR78"/>
<proteinExistence type="predicted"/>
<protein>
    <submittedName>
        <fullName evidence="1">Cytidylate kinase</fullName>
    </submittedName>
</protein>